<reference evidence="1 2" key="1">
    <citation type="journal article" date="2020" name="bioRxiv">
        <title>A chromosome-scale genome assembly for the Fusarium oxysporum strain Fo5176 to establish a model Arabidopsis-fungal pathosystem.</title>
        <authorList>
            <person name="Fokkens L."/>
            <person name="Guo L."/>
            <person name="Dora S."/>
            <person name="Wang B."/>
            <person name="Ye K."/>
            <person name="Sanchez-Rodriguez C."/>
            <person name="Croll D."/>
        </authorList>
    </citation>
    <scope>NUCLEOTIDE SEQUENCE [LARGE SCALE GENOMIC DNA]</scope>
    <source>
        <strain evidence="1 2">Fo5176</strain>
    </source>
</reference>
<gene>
    <name evidence="1" type="ORF">HZS61_007342</name>
</gene>
<evidence type="ECO:0000313" key="1">
    <source>
        <dbReference type="EMBL" id="KAF6513084.1"/>
    </source>
</evidence>
<evidence type="ECO:0000313" key="2">
    <source>
        <dbReference type="Proteomes" id="UP000593570"/>
    </source>
</evidence>
<dbReference type="Proteomes" id="UP000593570">
    <property type="component" value="Unassembled WGS sequence"/>
</dbReference>
<organism evidence="1 2">
    <name type="scientific">Fusarium oxysporum f. sp. conglutinans</name>
    <dbReference type="NCBI Taxonomy" id="100902"/>
    <lineage>
        <taxon>Eukaryota</taxon>
        <taxon>Fungi</taxon>
        <taxon>Dikarya</taxon>
        <taxon>Ascomycota</taxon>
        <taxon>Pezizomycotina</taxon>
        <taxon>Sordariomycetes</taxon>
        <taxon>Hypocreomycetidae</taxon>
        <taxon>Hypocreales</taxon>
        <taxon>Nectriaceae</taxon>
        <taxon>Fusarium</taxon>
        <taxon>Fusarium oxysporum species complex</taxon>
    </lineage>
</organism>
<dbReference type="AlphaFoldDB" id="A0A8H6G7I4"/>
<protein>
    <submittedName>
        <fullName evidence="1">Uncharacterized protein</fullName>
    </submittedName>
</protein>
<comment type="caution">
    <text evidence="1">The sequence shown here is derived from an EMBL/GenBank/DDBJ whole genome shotgun (WGS) entry which is preliminary data.</text>
</comment>
<proteinExistence type="predicted"/>
<accession>A0A8H6G7I4</accession>
<sequence>MDVDEHDLDGTEDFANALKTPHAIHGTDQTVLWRDCEASIISIESEGGHATVIKKMKNKQGWCIVPRGYALYCVGDGGQLKKKT</sequence>
<dbReference type="EMBL" id="JACDXP010000018">
    <property type="protein sequence ID" value="KAF6513084.1"/>
    <property type="molecule type" value="Genomic_DNA"/>
</dbReference>
<name>A0A8H6G7I4_FUSOX</name>